<evidence type="ECO:0000313" key="4">
    <source>
        <dbReference type="Proteomes" id="UP000036471"/>
    </source>
</evidence>
<reference evidence="3 4" key="1">
    <citation type="submission" date="2014-11" db="EMBL/GenBank/DDBJ databases">
        <title>Comparative genomics of Methylobacterium species.</title>
        <authorList>
            <person name="Chaudhry V."/>
            <person name="Patil P.B."/>
        </authorList>
    </citation>
    <scope>NUCLEOTIDE SEQUENCE [LARGE SCALE GENOMIC DNA]</scope>
    <source>
        <strain evidence="3 4">SE3.6</strain>
    </source>
</reference>
<evidence type="ECO:0000313" key="2">
    <source>
        <dbReference type="EMBL" id="BCM81747.1"/>
    </source>
</evidence>
<dbReference type="Proteomes" id="UP000036471">
    <property type="component" value="Unassembled WGS sequence"/>
</dbReference>
<dbReference type="Proteomes" id="UP000663508">
    <property type="component" value="Chromosome"/>
</dbReference>
<dbReference type="InterPro" id="IPR037523">
    <property type="entry name" value="VOC_core"/>
</dbReference>
<dbReference type="PIRSF" id="PIRSF039020">
    <property type="entry name" value="EhpR"/>
    <property type="match status" value="1"/>
</dbReference>
<dbReference type="InterPro" id="IPR026275">
    <property type="entry name" value="Glyoxalase/dOase/EhpR"/>
</dbReference>
<dbReference type="Pfam" id="PF00903">
    <property type="entry name" value="Glyoxalase"/>
    <property type="match status" value="1"/>
</dbReference>
<dbReference type="PROSITE" id="PS51819">
    <property type="entry name" value="VOC"/>
    <property type="match status" value="1"/>
</dbReference>
<name>A0A0J6R712_9HYPH</name>
<evidence type="ECO:0000313" key="5">
    <source>
        <dbReference type="Proteomes" id="UP000663508"/>
    </source>
</evidence>
<dbReference type="InterPro" id="IPR004360">
    <property type="entry name" value="Glyas_Fos-R_dOase_dom"/>
</dbReference>
<dbReference type="InterPro" id="IPR029068">
    <property type="entry name" value="Glyas_Bleomycin-R_OHBP_Dase"/>
</dbReference>
<dbReference type="EMBL" id="JTHG01000187">
    <property type="protein sequence ID" value="KMO19562.1"/>
    <property type="molecule type" value="Genomic_DNA"/>
</dbReference>
<dbReference type="KEGG" id="mind:mvi_02080"/>
<gene>
    <name evidence="2" type="ORF">mvi_02080</name>
    <name evidence="3" type="ORF">QR79_19605</name>
</gene>
<dbReference type="AlphaFoldDB" id="A0A0J6R712"/>
<dbReference type="SUPFAM" id="SSF54593">
    <property type="entry name" value="Glyoxalase/Bleomycin resistance protein/Dihydroxybiphenyl dioxygenase"/>
    <property type="match status" value="1"/>
</dbReference>
<reference evidence="2" key="2">
    <citation type="submission" date="2020-11" db="EMBL/GenBank/DDBJ databases">
        <title>Complete genome sequence of a novel pathogenic Methylobacterium strain isolated from rice in Vietnam.</title>
        <authorList>
            <person name="Lai K."/>
            <person name="Okazaki S."/>
            <person name="Higashi K."/>
            <person name="Mori H."/>
            <person name="Toyoda A."/>
            <person name="Kurokawa K."/>
        </authorList>
    </citation>
    <scope>NUCLEOTIDE SEQUENCE</scope>
    <source>
        <strain evidence="2">VL1</strain>
    </source>
</reference>
<protein>
    <submittedName>
        <fullName evidence="2">Drug:proton antiporter</fullName>
    </submittedName>
</protein>
<feature type="domain" description="VOC" evidence="1">
    <location>
        <begin position="3"/>
        <end position="120"/>
    </location>
</feature>
<dbReference type="Gene3D" id="3.30.720.110">
    <property type="match status" value="1"/>
</dbReference>
<dbReference type="Gene3D" id="3.30.720.120">
    <property type="match status" value="1"/>
</dbReference>
<organism evidence="2 5">
    <name type="scientific">Methylobacterium indicum</name>
    <dbReference type="NCBI Taxonomy" id="1775910"/>
    <lineage>
        <taxon>Bacteria</taxon>
        <taxon>Pseudomonadati</taxon>
        <taxon>Pseudomonadota</taxon>
        <taxon>Alphaproteobacteria</taxon>
        <taxon>Hyphomicrobiales</taxon>
        <taxon>Methylobacteriaceae</taxon>
        <taxon>Methylobacterium</taxon>
    </lineage>
</organism>
<sequence>MLQPTYTLLYVDNAEASGRFYAALLGRAPVEAGPTFVLFVFENGLKLGLWSRHTVEPAASATGGGAEIALTVTDDATLDATHADWAAKGLSILQPPTDMDFGRTFVALDPDGHRLRVFRPH</sequence>
<evidence type="ECO:0000259" key="1">
    <source>
        <dbReference type="PROSITE" id="PS51819"/>
    </source>
</evidence>
<dbReference type="CDD" id="cd07261">
    <property type="entry name" value="EhpR_like"/>
    <property type="match status" value="1"/>
</dbReference>
<dbReference type="RefSeq" id="WP_048429001.1">
    <property type="nucleotide sequence ID" value="NZ_AP024145.1"/>
</dbReference>
<dbReference type="EMBL" id="AP024145">
    <property type="protein sequence ID" value="BCM81747.1"/>
    <property type="molecule type" value="Genomic_DNA"/>
</dbReference>
<keyword evidence="4" id="KW-1185">Reference proteome</keyword>
<evidence type="ECO:0000313" key="3">
    <source>
        <dbReference type="EMBL" id="KMO19562.1"/>
    </source>
</evidence>
<accession>A0A0J6R712</accession>
<proteinExistence type="predicted"/>